<feature type="domain" description="Helicase ATP-binding" evidence="8">
    <location>
        <begin position="31"/>
        <end position="207"/>
    </location>
</feature>
<evidence type="ECO:0000256" key="1">
    <source>
        <dbReference type="ARBA" id="ARBA00022741"/>
    </source>
</evidence>
<keyword evidence="4 6" id="KW-0067">ATP-binding</keyword>
<dbReference type="RefSeq" id="WP_191773546.1">
    <property type="nucleotide sequence ID" value="NZ_JACYFU010000001.1"/>
</dbReference>
<dbReference type="GO" id="GO:0005829">
    <property type="term" value="C:cytosol"/>
    <property type="evidence" value="ECO:0007669"/>
    <property type="project" value="TreeGrafter"/>
</dbReference>
<dbReference type="GO" id="GO:0003724">
    <property type="term" value="F:RNA helicase activity"/>
    <property type="evidence" value="ECO:0007669"/>
    <property type="project" value="UniProtKB-ARBA"/>
</dbReference>
<dbReference type="InterPro" id="IPR000629">
    <property type="entry name" value="RNA-helicase_DEAD-box_CS"/>
</dbReference>
<keyword evidence="11" id="KW-1185">Reference proteome</keyword>
<feature type="region of interest" description="Disordered" evidence="7">
    <location>
        <begin position="525"/>
        <end position="617"/>
    </location>
</feature>
<dbReference type="Pfam" id="PF00271">
    <property type="entry name" value="Helicase_C"/>
    <property type="match status" value="1"/>
</dbReference>
<dbReference type="CDD" id="cd00268">
    <property type="entry name" value="DEADc"/>
    <property type="match status" value="1"/>
</dbReference>
<dbReference type="AlphaFoldDB" id="A0A927FRT2"/>
<dbReference type="InterPro" id="IPR011545">
    <property type="entry name" value="DEAD/DEAH_box_helicase_dom"/>
</dbReference>
<evidence type="ECO:0000256" key="4">
    <source>
        <dbReference type="ARBA" id="ARBA00022840"/>
    </source>
</evidence>
<comment type="similarity">
    <text evidence="5 6">Belongs to the DEAD box helicase family.</text>
</comment>
<feature type="domain" description="Helicase C-terminal" evidence="9">
    <location>
        <begin position="237"/>
        <end position="386"/>
    </location>
</feature>
<dbReference type="EMBL" id="JACYFU010000001">
    <property type="protein sequence ID" value="MBD8065060.1"/>
    <property type="molecule type" value="Genomic_DNA"/>
</dbReference>
<evidence type="ECO:0000313" key="11">
    <source>
        <dbReference type="Proteomes" id="UP000654108"/>
    </source>
</evidence>
<dbReference type="Proteomes" id="UP000654108">
    <property type="component" value="Unassembled WGS sequence"/>
</dbReference>
<dbReference type="Gene3D" id="3.30.70.330">
    <property type="match status" value="1"/>
</dbReference>
<dbReference type="PANTHER" id="PTHR47959">
    <property type="entry name" value="ATP-DEPENDENT RNA HELICASE RHLE-RELATED"/>
    <property type="match status" value="1"/>
</dbReference>
<dbReference type="InterPro" id="IPR001650">
    <property type="entry name" value="Helicase_C-like"/>
</dbReference>
<evidence type="ECO:0000256" key="7">
    <source>
        <dbReference type="SAM" id="MobiDB-lite"/>
    </source>
</evidence>
<dbReference type="GO" id="GO:0016787">
    <property type="term" value="F:hydrolase activity"/>
    <property type="evidence" value="ECO:0007669"/>
    <property type="project" value="UniProtKB-KW"/>
</dbReference>
<protein>
    <submittedName>
        <fullName evidence="10">DEAD/DEAH box helicase</fullName>
    </submittedName>
</protein>
<dbReference type="InterPro" id="IPR027417">
    <property type="entry name" value="P-loop_NTPase"/>
</dbReference>
<dbReference type="InterPro" id="IPR044742">
    <property type="entry name" value="DEAD/DEAH_RhlB"/>
</dbReference>
<organism evidence="10 11">
    <name type="scientific">Devosia oryzisoli</name>
    <dbReference type="NCBI Taxonomy" id="2774138"/>
    <lineage>
        <taxon>Bacteria</taxon>
        <taxon>Pseudomonadati</taxon>
        <taxon>Pseudomonadota</taxon>
        <taxon>Alphaproteobacteria</taxon>
        <taxon>Hyphomicrobiales</taxon>
        <taxon>Devosiaceae</taxon>
        <taxon>Devosia</taxon>
    </lineage>
</organism>
<gene>
    <name evidence="10" type="ORF">IC608_06195</name>
</gene>
<dbReference type="InterPro" id="IPR014001">
    <property type="entry name" value="Helicase_ATP-bd"/>
</dbReference>
<dbReference type="PROSITE" id="PS51192">
    <property type="entry name" value="HELICASE_ATP_BIND_1"/>
    <property type="match status" value="1"/>
</dbReference>
<dbReference type="PANTHER" id="PTHR47959:SF1">
    <property type="entry name" value="ATP-DEPENDENT RNA HELICASE DBPA"/>
    <property type="match status" value="1"/>
</dbReference>
<dbReference type="PROSITE" id="PS00039">
    <property type="entry name" value="DEAD_ATP_HELICASE"/>
    <property type="match status" value="1"/>
</dbReference>
<evidence type="ECO:0000256" key="5">
    <source>
        <dbReference type="ARBA" id="ARBA00038437"/>
    </source>
</evidence>
<accession>A0A927FRT2</accession>
<evidence type="ECO:0000256" key="3">
    <source>
        <dbReference type="ARBA" id="ARBA00022806"/>
    </source>
</evidence>
<evidence type="ECO:0000313" key="10">
    <source>
        <dbReference type="EMBL" id="MBD8065060.1"/>
    </source>
</evidence>
<dbReference type="Gene3D" id="3.40.50.300">
    <property type="entry name" value="P-loop containing nucleotide triphosphate hydrolases"/>
    <property type="match status" value="2"/>
</dbReference>
<evidence type="ECO:0000256" key="2">
    <source>
        <dbReference type="ARBA" id="ARBA00022801"/>
    </source>
</evidence>
<dbReference type="InterPro" id="IPR050079">
    <property type="entry name" value="DEAD_box_RNA_helicase"/>
</dbReference>
<comment type="caution">
    <text evidence="10">The sequence shown here is derived from an EMBL/GenBank/DDBJ whole genome shotgun (WGS) entry which is preliminary data.</text>
</comment>
<dbReference type="GO" id="GO:0005524">
    <property type="term" value="F:ATP binding"/>
    <property type="evidence" value="ECO:0007669"/>
    <property type="project" value="UniProtKB-KW"/>
</dbReference>
<feature type="compositionally biased region" description="Basic and acidic residues" evidence="7">
    <location>
        <begin position="581"/>
        <end position="617"/>
    </location>
</feature>
<keyword evidence="1 6" id="KW-0547">Nucleotide-binding</keyword>
<proteinExistence type="inferred from homology"/>
<dbReference type="SMART" id="SM00490">
    <property type="entry name" value="HELICc"/>
    <property type="match status" value="1"/>
</dbReference>
<dbReference type="InterPro" id="IPR012677">
    <property type="entry name" value="Nucleotide-bd_a/b_plait_sf"/>
</dbReference>
<dbReference type="CDD" id="cd12252">
    <property type="entry name" value="RRM_DbpA"/>
    <property type="match status" value="1"/>
</dbReference>
<sequence>MSLPETILPSIARALEAKGYDSLTPVQSAIIEDETAGRDLLVSAQTGSGKTVAFGMAIAPTLLGDAETLPPPGAPLALAIAPTRELALQVQRELEWLYRETGARTASCVGGMDPRSERKALDRGCHIVVGTPGRLRDHITRGALDMSALRAVVLDEADEMLDLGFKEDLEFILAAAPEDRRTLLFSATVPKAIAQLAKTYQRDALRIAATSAGEQHADIDYKLMVVPANDKENAVINTLLWYDNVNTIIFAHTRESVKHLSARLHNRGFGVVTISGELSQAERTNALQAMRDGRASICVATDVAARGIDLPNLDLVIHADMPSNPDTLLHRSGRTGRAGRKGTCVIIAASHRRGVAQRILRSANLQVEMMTPPTAAEIEEKAKEAMLSAEALSIPVSEEEADLVARLLERHSPEAIAAAYLRQQLATRPAPEDITVMAAEPERKRTREDFSNGSWFKISVGRKQRAEPRWLLPLICKAGGLTKGDVGSIRLFQNESIFEVTADKAANFLATVQRNGTGERNVRIEAAIPPGVERPRPAGKTRPATSYDPLPSEPAPAAAKPKKPRKAEADDAPPAPQKKKAPVEAKGPKKDKGKPNWSKPREIGDQPVKRKKAPKAE</sequence>
<keyword evidence="2 6" id="KW-0378">Hydrolase</keyword>
<reference evidence="10" key="1">
    <citation type="submission" date="2020-09" db="EMBL/GenBank/DDBJ databases">
        <title>Genome seq and assembly of Devosia sp.</title>
        <authorList>
            <person name="Chhetri G."/>
        </authorList>
    </citation>
    <scope>NUCLEOTIDE SEQUENCE</scope>
    <source>
        <strain evidence="10">PTR5</strain>
    </source>
</reference>
<dbReference type="SUPFAM" id="SSF52540">
    <property type="entry name" value="P-loop containing nucleoside triphosphate hydrolases"/>
    <property type="match status" value="1"/>
</dbReference>
<evidence type="ECO:0000259" key="8">
    <source>
        <dbReference type="PROSITE" id="PS51192"/>
    </source>
</evidence>
<dbReference type="Pfam" id="PF03880">
    <property type="entry name" value="DbpA"/>
    <property type="match status" value="1"/>
</dbReference>
<name>A0A927FRT2_9HYPH</name>
<dbReference type="SMART" id="SM00487">
    <property type="entry name" value="DEXDc"/>
    <property type="match status" value="1"/>
</dbReference>
<dbReference type="Pfam" id="PF00270">
    <property type="entry name" value="DEAD"/>
    <property type="match status" value="1"/>
</dbReference>
<dbReference type="GO" id="GO:0003676">
    <property type="term" value="F:nucleic acid binding"/>
    <property type="evidence" value="ECO:0007669"/>
    <property type="project" value="InterPro"/>
</dbReference>
<keyword evidence="3 6" id="KW-0347">Helicase</keyword>
<evidence type="ECO:0000256" key="6">
    <source>
        <dbReference type="RuleBase" id="RU000492"/>
    </source>
</evidence>
<dbReference type="InterPro" id="IPR005580">
    <property type="entry name" value="DbpA/CsdA_RNA-bd_dom"/>
</dbReference>
<evidence type="ECO:0000259" key="9">
    <source>
        <dbReference type="PROSITE" id="PS51194"/>
    </source>
</evidence>
<dbReference type="PROSITE" id="PS51194">
    <property type="entry name" value="HELICASE_CTER"/>
    <property type="match status" value="1"/>
</dbReference>
<dbReference type="CDD" id="cd18787">
    <property type="entry name" value="SF2_C_DEAD"/>
    <property type="match status" value="1"/>
</dbReference>